<sequence length="1594" mass="174379">MTPHIFLSTLFRIRSSNKSDKKTERNTLQAFLFFCCMLLSLVFSLPLMADSLSFNASEWKFHDSVNEVDEISSFNILSATSMSITAAGNDVWTGADEYGAYYLEDIEGDFSVTVKITSQDNTNGWAKAGIMVRNDISNDGQSPGYCMVAVTPGNGFAFQWDNNNNGLLDRNENTRRSPSSSYPCWLKLVKQLDNNKYNFTGFYSLDGTNWIEIKSKDLNQANGIQDVGLFVTSHDKGDQCVVNFEDFDTDNGPIPTTYTITVDSGENGSISVENGEITAGLFTATKNSEPVFNIVPDTGYEISDVTVDFSSVLPLLDDQYTFSPVSANHTIRATFSQFLHTITASASSNGSISPSGSNDVVDNADIIFDVVPDEGYMVDVLTVDGDNTAVLTDDQYEFLDVTEDHTISVTFKESSDDDPADNGIPGCSTNTTTDYSGGFNASNFSLENTSVSTSGVIELDTGNEAINPDNIEIPFTQEVFVTFLYEGAGYVSDFGWMLKEDAVEADGTFKGWDKIPLAQRHPLFIKIYDDNETGGCCSGGDGVLDTEYGNGSFPTSSETALAAYDDGTDYPFVVNGDGKVSPLDMKKSIGTIAGGTELVFFLTASKRWDNSDPTRVFFTKKDWNPDTYGACGSGTFDKIYKLGESGEGSCTTEGGWLASPAITRMASYFDVTLSGEYKLPITWGAKYSHVIVGAPPDKPNKWILGWEDLMGGGDADHNDMVFQIERRTGGIASLQSSAAIVPEDEDAYFTAVTFVVYDNMPCSGLTEIDYSISIDNGDTWIEITDWDEIYATDATKNITGSDPETGWVYGTPQYTKRKVRLDFSEKGLSGRALLWKAEMFSDKETCIPQILDVLIDGTVATNGSFSRAEPVVQTNVVYSGTYETPAISWTDKVLRGHLVASQLYVPEDPNTTAVATLWDAGEVLQLKSPVDRKIYYPYITHGVVVEESLGIGDGAKVLFSGTFAHHPVSALTVNITDTTETFKDEHTDVLTGSLGGVGTINRFTGEYSFSFNTPPENGVPVKASYSYYTASSILSEFTISNITNAMLGLDSTYIIPDGYVYDMNDDDALDESDGDWLVNWVRGYKDGSSTSKEWLLGPIDHSVPAVQIPPGIPRWYYGTAITDDEREDYDAFLDTWKERPTVVYVGSRDGMLHAFDGGKFRSGDNPDTTSIEENRGYFLWESGVPNYGTGEELWAFIPANLISRLKNNYLKKDDQAYVDASPTIADVNINSSWKTVLLCAQGNGGDTVSCLDVTNPADPSFMWEFADPDLYRSRSSAAVSQIGRILVSGSPTWVAFFVSGKTYDDNLYPSVYIVNIEDGSLIQRVFLDDDPDGTARGKGGTASGQPAVVDSDENGYIDRIYIGSDKGYMYKINIPDDPDSVKYGITNCVINTDFTDDDGNAVATKYQFQPVYASPSVITENTFSAKGELEYHVKIFFGTGDSPYYDEDINTADTRYHFFAYEDTSDKGAASDADVKLDWYMKLEEGHRVFASAFAAAGNIYFGTSTAETEDPCEAVDDTANSGKTYAVDIEDGTVNFELTTGNVRVPPLITDEHLYIKTPEGNINPFGGGPYNNPVSMGATVTTSVRSWKELSE</sequence>
<accession>A0A1W1ZHC6</accession>
<feature type="domain" description="PilY1 beta-propeller" evidence="7">
    <location>
        <begin position="1126"/>
        <end position="1469"/>
    </location>
</feature>
<dbReference type="InterPro" id="IPR044060">
    <property type="entry name" value="Bacterial_rp_domain"/>
</dbReference>
<dbReference type="Pfam" id="PF18998">
    <property type="entry name" value="Flg_new_2"/>
    <property type="match status" value="2"/>
</dbReference>
<keyword evidence="5" id="KW-0106">Calcium</keyword>
<evidence type="ECO:0000259" key="7">
    <source>
        <dbReference type="Pfam" id="PF05567"/>
    </source>
</evidence>
<dbReference type="InterPro" id="IPR008707">
    <property type="entry name" value="B-propeller_PilY1"/>
</dbReference>
<evidence type="ECO:0000256" key="4">
    <source>
        <dbReference type="ARBA" id="ARBA00022723"/>
    </source>
</evidence>
<feature type="domain" description="Bacterial repeat" evidence="8">
    <location>
        <begin position="258"/>
        <end position="337"/>
    </location>
</feature>
<dbReference type="Proteomes" id="UP000192418">
    <property type="component" value="Unassembled WGS sequence"/>
</dbReference>
<dbReference type="GO" id="GO:0009289">
    <property type="term" value="C:pilus"/>
    <property type="evidence" value="ECO:0007669"/>
    <property type="project" value="UniProtKB-SubCell"/>
</dbReference>
<dbReference type="Pfam" id="PF05567">
    <property type="entry name" value="T4P_PilY1"/>
    <property type="match status" value="1"/>
</dbReference>
<keyword evidence="3" id="KW-1029">Fimbrium biogenesis</keyword>
<evidence type="ECO:0000259" key="8">
    <source>
        <dbReference type="Pfam" id="PF18998"/>
    </source>
</evidence>
<gene>
    <name evidence="9" type="ORF">SAMN02746065_102280</name>
</gene>
<evidence type="ECO:0000313" key="9">
    <source>
        <dbReference type="EMBL" id="SMC47481.1"/>
    </source>
</evidence>
<dbReference type="EMBL" id="FWXY01000002">
    <property type="protein sequence ID" value="SMC47481.1"/>
    <property type="molecule type" value="Genomic_DNA"/>
</dbReference>
<organism evidence="9 10">
    <name type="scientific">Desulfocicer vacuolatum DSM 3385</name>
    <dbReference type="NCBI Taxonomy" id="1121400"/>
    <lineage>
        <taxon>Bacteria</taxon>
        <taxon>Pseudomonadati</taxon>
        <taxon>Thermodesulfobacteriota</taxon>
        <taxon>Desulfobacteria</taxon>
        <taxon>Desulfobacterales</taxon>
        <taxon>Desulfobacteraceae</taxon>
        <taxon>Desulfocicer</taxon>
    </lineage>
</organism>
<dbReference type="GO" id="GO:0046872">
    <property type="term" value="F:metal ion binding"/>
    <property type="evidence" value="ECO:0007669"/>
    <property type="project" value="UniProtKB-KW"/>
</dbReference>
<name>A0A1W1ZHC6_9BACT</name>
<dbReference type="OrthoDB" id="7156875at2"/>
<dbReference type="InterPro" id="IPR011047">
    <property type="entry name" value="Quinoprotein_ADH-like_sf"/>
</dbReference>
<proteinExistence type="inferred from homology"/>
<evidence type="ECO:0000256" key="5">
    <source>
        <dbReference type="ARBA" id="ARBA00022837"/>
    </source>
</evidence>
<keyword evidence="10" id="KW-1185">Reference proteome</keyword>
<reference evidence="9 10" key="1">
    <citation type="submission" date="2017-04" db="EMBL/GenBank/DDBJ databases">
        <authorList>
            <person name="Afonso C.L."/>
            <person name="Miller P.J."/>
            <person name="Scott M.A."/>
            <person name="Spackman E."/>
            <person name="Goraichik I."/>
            <person name="Dimitrov K.M."/>
            <person name="Suarez D.L."/>
            <person name="Swayne D.E."/>
        </authorList>
    </citation>
    <scope>NUCLEOTIDE SEQUENCE [LARGE SCALE GENOMIC DNA]</scope>
    <source>
        <strain evidence="9 10">DSM 3385</strain>
    </source>
</reference>
<protein>
    <submittedName>
        <fullName evidence="9">PilC beta-propeller domain-containing protein</fullName>
    </submittedName>
</protein>
<evidence type="ECO:0000256" key="6">
    <source>
        <dbReference type="ARBA" id="ARBA00023263"/>
    </source>
</evidence>
<dbReference type="SUPFAM" id="SSF50998">
    <property type="entry name" value="Quinoprotein alcohol dehydrogenase-like"/>
    <property type="match status" value="1"/>
</dbReference>
<keyword evidence="4" id="KW-0479">Metal-binding</keyword>
<keyword evidence="6" id="KW-0281">Fimbrium</keyword>
<evidence type="ECO:0000313" key="10">
    <source>
        <dbReference type="Proteomes" id="UP000192418"/>
    </source>
</evidence>
<dbReference type="STRING" id="1121400.SAMN02746065_102280"/>
<feature type="domain" description="Bacterial repeat" evidence="8">
    <location>
        <begin position="341"/>
        <end position="413"/>
    </location>
</feature>
<evidence type="ECO:0000256" key="1">
    <source>
        <dbReference type="ARBA" id="ARBA00004561"/>
    </source>
</evidence>
<dbReference type="Gene3D" id="2.60.120.200">
    <property type="match status" value="1"/>
</dbReference>
<comment type="subcellular location">
    <subcellularLocation>
        <location evidence="1">Fimbrium</location>
    </subcellularLocation>
</comment>
<evidence type="ECO:0000256" key="2">
    <source>
        <dbReference type="ARBA" id="ARBA00008387"/>
    </source>
</evidence>
<evidence type="ECO:0000256" key="3">
    <source>
        <dbReference type="ARBA" id="ARBA00022558"/>
    </source>
</evidence>
<comment type="similarity">
    <text evidence="2">Belongs to the PilY1 family.</text>
</comment>